<reference evidence="2 3" key="1">
    <citation type="journal article" date="2018" name="Front. Plant Sci.">
        <title>Red Clover (Trifolium pratense) and Zigzag Clover (T. medium) - A Picture of Genomic Similarities and Differences.</title>
        <authorList>
            <person name="Dluhosova J."/>
            <person name="Istvanek J."/>
            <person name="Nedelnik J."/>
            <person name="Repkova J."/>
        </authorList>
    </citation>
    <scope>NUCLEOTIDE SEQUENCE [LARGE SCALE GENOMIC DNA]</scope>
    <source>
        <strain evidence="3">cv. 10/8</strain>
        <tissue evidence="2">Leaf</tissue>
    </source>
</reference>
<comment type="caution">
    <text evidence="2">The sequence shown here is derived from an EMBL/GenBank/DDBJ whole genome shotgun (WGS) entry which is preliminary data.</text>
</comment>
<name>A0A392VN53_9FABA</name>
<evidence type="ECO:0000313" key="2">
    <source>
        <dbReference type="EMBL" id="MCI89776.1"/>
    </source>
</evidence>
<sequence length="48" mass="5026">RHSGPRRRDPTFSATGGPRRRDSTFPATGGGPTTVCGGPMAVRRWSGG</sequence>
<feature type="non-terminal residue" evidence="2">
    <location>
        <position position="1"/>
    </location>
</feature>
<dbReference type="AlphaFoldDB" id="A0A392VN53"/>
<feature type="compositionally biased region" description="Basic and acidic residues" evidence="1">
    <location>
        <begin position="1"/>
        <end position="10"/>
    </location>
</feature>
<protein>
    <submittedName>
        <fullName evidence="2">Uncharacterized protein</fullName>
    </submittedName>
</protein>
<keyword evidence="3" id="KW-1185">Reference proteome</keyword>
<accession>A0A392VN53</accession>
<organism evidence="2 3">
    <name type="scientific">Trifolium medium</name>
    <dbReference type="NCBI Taxonomy" id="97028"/>
    <lineage>
        <taxon>Eukaryota</taxon>
        <taxon>Viridiplantae</taxon>
        <taxon>Streptophyta</taxon>
        <taxon>Embryophyta</taxon>
        <taxon>Tracheophyta</taxon>
        <taxon>Spermatophyta</taxon>
        <taxon>Magnoliopsida</taxon>
        <taxon>eudicotyledons</taxon>
        <taxon>Gunneridae</taxon>
        <taxon>Pentapetalae</taxon>
        <taxon>rosids</taxon>
        <taxon>fabids</taxon>
        <taxon>Fabales</taxon>
        <taxon>Fabaceae</taxon>
        <taxon>Papilionoideae</taxon>
        <taxon>50 kb inversion clade</taxon>
        <taxon>NPAAA clade</taxon>
        <taxon>Hologalegina</taxon>
        <taxon>IRL clade</taxon>
        <taxon>Trifolieae</taxon>
        <taxon>Trifolium</taxon>
    </lineage>
</organism>
<dbReference type="EMBL" id="LXQA011227671">
    <property type="protein sequence ID" value="MCI89776.1"/>
    <property type="molecule type" value="Genomic_DNA"/>
</dbReference>
<evidence type="ECO:0000313" key="3">
    <source>
        <dbReference type="Proteomes" id="UP000265520"/>
    </source>
</evidence>
<dbReference type="Proteomes" id="UP000265520">
    <property type="component" value="Unassembled WGS sequence"/>
</dbReference>
<proteinExistence type="predicted"/>
<feature type="region of interest" description="Disordered" evidence="1">
    <location>
        <begin position="1"/>
        <end position="38"/>
    </location>
</feature>
<evidence type="ECO:0000256" key="1">
    <source>
        <dbReference type="SAM" id="MobiDB-lite"/>
    </source>
</evidence>